<organism evidence="1 2">
    <name type="scientific">Opisthorchis viverrini</name>
    <name type="common">Southeast Asian liver fluke</name>
    <dbReference type="NCBI Taxonomy" id="6198"/>
    <lineage>
        <taxon>Eukaryota</taxon>
        <taxon>Metazoa</taxon>
        <taxon>Spiralia</taxon>
        <taxon>Lophotrochozoa</taxon>
        <taxon>Platyhelminthes</taxon>
        <taxon>Trematoda</taxon>
        <taxon>Digenea</taxon>
        <taxon>Opisthorchiida</taxon>
        <taxon>Opisthorchiata</taxon>
        <taxon>Opisthorchiidae</taxon>
        <taxon>Opisthorchis</taxon>
    </lineage>
</organism>
<protein>
    <submittedName>
        <fullName evidence="1">Uncharacterized protein</fullName>
    </submittedName>
</protein>
<evidence type="ECO:0000313" key="1">
    <source>
        <dbReference type="EMBL" id="KER30116.1"/>
    </source>
</evidence>
<proteinExistence type="predicted"/>
<dbReference type="OrthoDB" id="6240229at2759"/>
<dbReference type="EMBL" id="KL596666">
    <property type="protein sequence ID" value="KER30116.1"/>
    <property type="molecule type" value="Genomic_DNA"/>
</dbReference>
<sequence>MDGVVIARQNCMVNRFVHANRKGLNLTPLVVLTPSISANVLTTKSLDTNCLSNYQEIMPGVCVADLGIERHFCDARAKCARYGEQSGQLAFLMGRHFLNITSGDSISSNSCTGLNRLFQGQSSNKVWRDVDSRSPGFMRKTNEFRWAPAEPTTDPAIIYDKAAKRMRDTGLDCTWINARVYCEHGGSLSDSRNLYQFHPGFLASVTKLVESRAGYIGCCEQLPAFTQIWCARNEPITKREPPTSYCRVVNLSNKPLSGGLNFTEKTVEREGEILPSVESVFQKFRQWRPRSCRYRCLQSLRPSSQKLLQKLLPEAVELQTKERYTS</sequence>
<dbReference type="RefSeq" id="XP_009166115.1">
    <property type="nucleotide sequence ID" value="XM_009167851.1"/>
</dbReference>
<evidence type="ECO:0000313" key="2">
    <source>
        <dbReference type="Proteomes" id="UP000054324"/>
    </source>
</evidence>
<accession>A0A074ZSM7</accession>
<name>A0A074ZSM7_OPIVI</name>
<dbReference type="Proteomes" id="UP000054324">
    <property type="component" value="Unassembled WGS sequence"/>
</dbReference>
<dbReference type="CTD" id="20317569"/>
<dbReference type="KEGG" id="ovi:T265_03382"/>
<reference evidence="1 2" key="1">
    <citation type="submission" date="2013-11" db="EMBL/GenBank/DDBJ databases">
        <title>Opisthorchis viverrini - life in the bile duct.</title>
        <authorList>
            <person name="Young N.D."/>
            <person name="Nagarajan N."/>
            <person name="Lin S.J."/>
            <person name="Korhonen P.K."/>
            <person name="Jex A.R."/>
            <person name="Hall R.S."/>
            <person name="Safavi-Hemami H."/>
            <person name="Kaewkong W."/>
            <person name="Bertrand D."/>
            <person name="Gao S."/>
            <person name="Seet Q."/>
            <person name="Wongkham S."/>
            <person name="Teh B.T."/>
            <person name="Wongkham C."/>
            <person name="Intapan P.M."/>
            <person name="Maleewong W."/>
            <person name="Yang X."/>
            <person name="Hu M."/>
            <person name="Wang Z."/>
            <person name="Hofmann A."/>
            <person name="Sternberg P.W."/>
            <person name="Tan P."/>
            <person name="Wang J."/>
            <person name="Gasser R.B."/>
        </authorList>
    </citation>
    <scope>NUCLEOTIDE SEQUENCE [LARGE SCALE GENOMIC DNA]</scope>
</reference>
<keyword evidence="2" id="KW-1185">Reference proteome</keyword>
<dbReference type="GeneID" id="20317569"/>
<dbReference type="AlphaFoldDB" id="A0A074ZSM7"/>
<gene>
    <name evidence="1" type="ORF">T265_03382</name>
</gene>